<feature type="transmembrane region" description="Helical" evidence="1">
    <location>
        <begin position="113"/>
        <end position="134"/>
    </location>
</feature>
<evidence type="ECO:0000313" key="2">
    <source>
        <dbReference type="EMBL" id="GAA2599253.1"/>
    </source>
</evidence>
<organism evidence="2 3">
    <name type="scientific">Actinomadura fulvescens</name>
    <dbReference type="NCBI Taxonomy" id="46160"/>
    <lineage>
        <taxon>Bacteria</taxon>
        <taxon>Bacillati</taxon>
        <taxon>Actinomycetota</taxon>
        <taxon>Actinomycetes</taxon>
        <taxon>Streptosporangiales</taxon>
        <taxon>Thermomonosporaceae</taxon>
        <taxon>Actinomadura</taxon>
    </lineage>
</organism>
<evidence type="ECO:0000256" key="1">
    <source>
        <dbReference type="SAM" id="Phobius"/>
    </source>
</evidence>
<proteinExistence type="predicted"/>
<accession>A0ABN3PST4</accession>
<feature type="transmembrane region" description="Helical" evidence="1">
    <location>
        <begin position="155"/>
        <end position="183"/>
    </location>
</feature>
<keyword evidence="1" id="KW-0472">Membrane</keyword>
<protein>
    <submittedName>
        <fullName evidence="2">Uncharacterized protein</fullName>
    </submittedName>
</protein>
<dbReference type="Proteomes" id="UP001501509">
    <property type="component" value="Unassembled WGS sequence"/>
</dbReference>
<dbReference type="EMBL" id="BAAATD010000004">
    <property type="protein sequence ID" value="GAA2599253.1"/>
    <property type="molecule type" value="Genomic_DNA"/>
</dbReference>
<name>A0ABN3PST4_9ACTN</name>
<comment type="caution">
    <text evidence="2">The sequence shown here is derived from an EMBL/GenBank/DDBJ whole genome shotgun (WGS) entry which is preliminary data.</text>
</comment>
<evidence type="ECO:0000313" key="3">
    <source>
        <dbReference type="Proteomes" id="UP001501509"/>
    </source>
</evidence>
<keyword evidence="1" id="KW-1133">Transmembrane helix</keyword>
<keyword evidence="3" id="KW-1185">Reference proteome</keyword>
<gene>
    <name evidence="2" type="ORF">GCM10010411_36050</name>
</gene>
<feature type="transmembrane region" description="Helical" evidence="1">
    <location>
        <begin position="203"/>
        <end position="227"/>
    </location>
</feature>
<reference evidence="2 3" key="1">
    <citation type="journal article" date="2019" name="Int. J. Syst. Evol. Microbiol.">
        <title>The Global Catalogue of Microorganisms (GCM) 10K type strain sequencing project: providing services to taxonomists for standard genome sequencing and annotation.</title>
        <authorList>
            <consortium name="The Broad Institute Genomics Platform"/>
            <consortium name="The Broad Institute Genome Sequencing Center for Infectious Disease"/>
            <person name="Wu L."/>
            <person name="Ma J."/>
        </authorList>
    </citation>
    <scope>NUCLEOTIDE SEQUENCE [LARGE SCALE GENOMIC DNA]</scope>
    <source>
        <strain evidence="2 3">JCM 6833</strain>
    </source>
</reference>
<feature type="transmembrane region" description="Helical" evidence="1">
    <location>
        <begin position="66"/>
        <end position="93"/>
    </location>
</feature>
<keyword evidence="1" id="KW-0812">Transmembrane</keyword>
<sequence>MAVRPSARRRIHPARPRIHPYGGTNYPIRVIILPLRLTTLVVMTRFPRLRSAWATAHARAEGVPDWAWIAALAVPLTVLPSSIWRIAIVTFHLPIGEGAEGDDGLPSWLPDEVYAVLLSLFSELVAFTAVGLVATWGEVFPRWIPGLRGRRVPPLAAVIPAALGALVLTLMWTWTAITVPLGINVRGEPTKGDNPLSLDKTEGVIAAIAYAPLLLWGPLLAAVTIAYHHRRREMSHRVPAT</sequence>